<organism evidence="3 4">
    <name type="scientific">Caenorhabditis elegans</name>
    <dbReference type="NCBI Taxonomy" id="6239"/>
    <lineage>
        <taxon>Eukaryota</taxon>
        <taxon>Metazoa</taxon>
        <taxon>Ecdysozoa</taxon>
        <taxon>Nematoda</taxon>
        <taxon>Chromadorea</taxon>
        <taxon>Rhabditida</taxon>
        <taxon>Rhabditina</taxon>
        <taxon>Rhabditomorpha</taxon>
        <taxon>Rhabditoidea</taxon>
        <taxon>Rhabditidae</taxon>
        <taxon>Peloderinae</taxon>
        <taxon>Caenorhabditis</taxon>
    </lineage>
</organism>
<dbReference type="Proteomes" id="UP000001940">
    <property type="component" value="Chromosome V"/>
</dbReference>
<dbReference type="PANTHER" id="PTHR23014:SF1">
    <property type="entry name" value="DUF38 DOMAIN-CONTAINING PROTEIN-RELATED"/>
    <property type="match status" value="1"/>
</dbReference>
<evidence type="ECO:0000259" key="2">
    <source>
        <dbReference type="Pfam" id="PF17906"/>
    </source>
</evidence>
<feature type="domain" description="DUF38" evidence="1">
    <location>
        <begin position="179"/>
        <end position="320"/>
    </location>
</feature>
<dbReference type="STRING" id="6239.T06C12.4.1"/>
<evidence type="ECO:0000313" key="5">
    <source>
        <dbReference type="WormBase" id="T06C12.4"/>
    </source>
</evidence>
<evidence type="ECO:0000259" key="1">
    <source>
        <dbReference type="Pfam" id="PF01827"/>
    </source>
</evidence>
<accession>O18043</accession>
<dbReference type="Pfam" id="PF17906">
    <property type="entry name" value="HTH_48"/>
    <property type="match status" value="1"/>
</dbReference>
<dbReference type="InterPro" id="IPR041426">
    <property type="entry name" value="Mos1_HTH"/>
</dbReference>
<dbReference type="InParanoid" id="O18043"/>
<keyword evidence="4" id="KW-1185">Reference proteome</keyword>
<evidence type="ECO:0000313" key="4">
    <source>
        <dbReference type="Proteomes" id="UP000001940"/>
    </source>
</evidence>
<evidence type="ECO:0000313" key="3">
    <source>
        <dbReference type="EMBL" id="CAB03304.1"/>
    </source>
</evidence>
<dbReference type="HOGENOM" id="CLU_030831_3_2_1"/>
<dbReference type="PaxDb" id="6239-T06C12.4"/>
<dbReference type="AGR" id="WB:WBGene00011513"/>
<dbReference type="UCSC" id="T06C12.4">
    <property type="organism name" value="c. elegans"/>
</dbReference>
<dbReference type="OrthoDB" id="616263at2759"/>
<reference evidence="3 4" key="1">
    <citation type="journal article" date="1998" name="Science">
        <title>Genome sequence of the nematode C. elegans: a platform for investigating biology.</title>
        <authorList>
            <consortium name="The C. elegans sequencing consortium"/>
            <person name="Sulson J.E."/>
            <person name="Waterston R."/>
        </authorList>
    </citation>
    <scope>NUCLEOTIDE SEQUENCE [LARGE SCALE GENOMIC DNA]</scope>
    <source>
        <strain evidence="3 4">Bristol N2</strain>
    </source>
</reference>
<dbReference type="CTD" id="188165"/>
<feature type="domain" description="Mos1 transposase HTH" evidence="2">
    <location>
        <begin position="12"/>
        <end position="58"/>
    </location>
</feature>
<dbReference type="RefSeq" id="NP_506963.1">
    <property type="nucleotide sequence ID" value="NM_074562.4"/>
</dbReference>
<dbReference type="AlphaFoldDB" id="O18043"/>
<dbReference type="PANTHER" id="PTHR23014">
    <property type="entry name" value="F-BOX A PROTEIN"/>
    <property type="match status" value="1"/>
</dbReference>
<sequence>MSAALRENELIIRACVLYEALDDKPIFESYKNFCRKVGKDAMTHYDFDFWFYRFREGNHDLHYDRRLALMKVSRNFRVVTQSCKVVMKRLSVQQDGYEEYSELVFDTRHQINYWPENGECMVEYVNRFDESHQKPPKFLAGEDYMELHRRDLELIMKNRRVQLKTFHFTIAGVKEGLHEKCIEDLENILKSAKSLTANAVETMLLSYSEFASLLSIFPAEHLQKINYDGDTGPDEFGYKHLVTMDQWKMAREFNHSIGELDIPFENFLNFDSFCVQISRFTRNDAVKLRNMIERSPNFKSAQIFAKDMDAIRENSIFLPDDSDSDSDDDPVFGVYNIRYTTSDERLFYIRFYRSSLYIKKSDWNPKYDFTDF</sequence>
<dbReference type="EMBL" id="BX284605">
    <property type="protein sequence ID" value="CAB03304.1"/>
    <property type="molecule type" value="Genomic_DNA"/>
</dbReference>
<dbReference type="Bgee" id="WBGene00011513">
    <property type="expression patterns" value="Expressed in germ line (C elegans) and 2 other cell types or tissues"/>
</dbReference>
<dbReference type="WormBase" id="T06C12.4">
    <property type="protein sequence ID" value="CE16354"/>
    <property type="gene ID" value="WBGene00011513"/>
    <property type="gene designation" value="fbxa-197"/>
</dbReference>
<dbReference type="Pfam" id="PF01827">
    <property type="entry name" value="FTH"/>
    <property type="match status" value="1"/>
</dbReference>
<dbReference type="InterPro" id="IPR002900">
    <property type="entry name" value="DUF38/FTH_CAE_spp"/>
</dbReference>
<dbReference type="OMA" id="CMMIEND"/>
<dbReference type="PIR" id="T24569">
    <property type="entry name" value="T24569"/>
</dbReference>
<dbReference type="PhylomeDB" id="O18043"/>
<dbReference type="GeneID" id="188165"/>
<gene>
    <name evidence="3 5" type="primary">fbxa-197</name>
    <name evidence="3" type="ORF">CELE_T06C12.4</name>
    <name evidence="5" type="ORF">T06C12.4</name>
</gene>
<protein>
    <submittedName>
        <fullName evidence="3">F-box domain-containing protein</fullName>
    </submittedName>
</protein>
<proteinExistence type="predicted"/>
<name>O18043_CAEEL</name>
<dbReference type="KEGG" id="cel:CELE_T06C12.4"/>
<dbReference type="FunCoup" id="O18043">
    <property type="interactions" value="112"/>
</dbReference>